<dbReference type="Gene3D" id="3.60.10.10">
    <property type="entry name" value="Endonuclease/exonuclease/phosphatase"/>
    <property type="match status" value="1"/>
</dbReference>
<dbReference type="InterPro" id="IPR000477">
    <property type="entry name" value="RT_dom"/>
</dbReference>
<evidence type="ECO:0000256" key="1">
    <source>
        <dbReference type="SAM" id="MobiDB-lite"/>
    </source>
</evidence>
<dbReference type="PROSITE" id="PS50878">
    <property type="entry name" value="RT_POL"/>
    <property type="match status" value="1"/>
</dbReference>
<dbReference type="Pfam" id="PF13966">
    <property type="entry name" value="zf-RVT"/>
    <property type="match status" value="1"/>
</dbReference>
<accession>A0A2N9IUH6</accession>
<dbReference type="CDD" id="cd01650">
    <property type="entry name" value="RT_nLTR_like"/>
    <property type="match status" value="1"/>
</dbReference>
<organism evidence="3">
    <name type="scientific">Fagus sylvatica</name>
    <name type="common">Beechnut</name>
    <dbReference type="NCBI Taxonomy" id="28930"/>
    <lineage>
        <taxon>Eukaryota</taxon>
        <taxon>Viridiplantae</taxon>
        <taxon>Streptophyta</taxon>
        <taxon>Embryophyta</taxon>
        <taxon>Tracheophyta</taxon>
        <taxon>Spermatophyta</taxon>
        <taxon>Magnoliopsida</taxon>
        <taxon>eudicotyledons</taxon>
        <taxon>Gunneridae</taxon>
        <taxon>Pentapetalae</taxon>
        <taxon>rosids</taxon>
        <taxon>fabids</taxon>
        <taxon>Fagales</taxon>
        <taxon>Fagaceae</taxon>
        <taxon>Fagus</taxon>
    </lineage>
</organism>
<evidence type="ECO:0000259" key="2">
    <source>
        <dbReference type="PROSITE" id="PS50878"/>
    </source>
</evidence>
<dbReference type="Pfam" id="PF00078">
    <property type="entry name" value="RVT_1"/>
    <property type="match status" value="1"/>
</dbReference>
<dbReference type="SUPFAM" id="SSF56219">
    <property type="entry name" value="DNase I-like"/>
    <property type="match status" value="1"/>
</dbReference>
<dbReference type="InterPro" id="IPR005135">
    <property type="entry name" value="Endo/exonuclease/phosphatase"/>
</dbReference>
<feature type="region of interest" description="Disordered" evidence="1">
    <location>
        <begin position="383"/>
        <end position="421"/>
    </location>
</feature>
<dbReference type="InterPro" id="IPR026960">
    <property type="entry name" value="RVT-Znf"/>
</dbReference>
<dbReference type="Pfam" id="PF03372">
    <property type="entry name" value="Exo_endo_phos"/>
    <property type="match status" value="1"/>
</dbReference>
<feature type="domain" description="Reverse transcriptase" evidence="2">
    <location>
        <begin position="1060"/>
        <end position="1340"/>
    </location>
</feature>
<dbReference type="InterPro" id="IPR036691">
    <property type="entry name" value="Endo/exonu/phosph_ase_sf"/>
</dbReference>
<dbReference type="InterPro" id="IPR043502">
    <property type="entry name" value="DNA/RNA_pol_sf"/>
</dbReference>
<reference evidence="3" key="1">
    <citation type="submission" date="2018-02" db="EMBL/GenBank/DDBJ databases">
        <authorList>
            <person name="Cohen D.B."/>
            <person name="Kent A.D."/>
        </authorList>
    </citation>
    <scope>NUCLEOTIDE SEQUENCE</scope>
</reference>
<dbReference type="GO" id="GO:0003824">
    <property type="term" value="F:catalytic activity"/>
    <property type="evidence" value="ECO:0007669"/>
    <property type="project" value="InterPro"/>
</dbReference>
<evidence type="ECO:0000313" key="3">
    <source>
        <dbReference type="EMBL" id="SPD29047.1"/>
    </source>
</evidence>
<protein>
    <recommendedName>
        <fullName evidence="2">Reverse transcriptase domain-containing protein</fullName>
    </recommendedName>
</protein>
<sequence length="1720" mass="194055">MALPPPLPPTIYPLPPHINQPLLHPTAPVNTQHPISYSHILQYRTPQPYQLPTPKPPYTLTYPPNQPIISQPDRPPQTHIACPNTSDSQVGGALTIKRVQPEGNGNTFIIDSKTFTLGFDGGRTDPYHIMERRGRFRGSLWLGLGGLRWLVNTLLKIRNPACTLEGFFEFFRDGYRVLELSCLSNRGGRYLDISEYHSGAHRGNIRLPEGRRGAGWSLFEFQVRKYFLCEVVIPNHREEPLGAAEEKIPAIRDLGKRSRPLLPKSVTNPVTEMKDTRLKMDMAIKAPRPTRLSHFVWKPKAKTLRITVKLGSRRIVEWVDIGASNGVANGLKLASDVQTSGPLDSEAQQPIKMTNEGVDGLLDTKKPSVSQFYVGEASGTKEINMESTICDSTDDDDDSDSENSTEPSVVGSDGVFNDGPVDSGEVKCCETSAQVIPPMTEDEQLFVSEVEASPVRLTVEEEISLPLVLFSLDTDEAGMSEEGVANLPANFILEEPWNSDPLSVSSILGDFGNYTTGDNQSPLSCTPLDRIEPLDFAAFTQGYTGDILALEEAMSIWVEQRYKGFKKLVGMDLLGFEDECISLLRRIDAERKRLRPTTGPRYPKGSVNKGLNNPRKREVVKNLLRDWKVDVVCLQETKLAAANLSLIRSIWGNMYVGWEVLNAINSAGGILLMWDKRALEKLDYFIGIYGPNSESARSAFWDELNLISNRWATPSCLFGDFNIIRYPGERLGCQNFSQGMLDFSEFIDSNHLVDLPLEGGLYTWSNGADQPSMSRIDRVLVSVDWEEHFPDVSQKLLPRPLSDHSPILVEAGGMARGKSSFKFENMWLKSEGFVELVKGWWSGYSFGGPSSRVLARKLKALKGDLKSWNKNTFGDVGLKKNQAMVDILRLDEKEFQGVLTHAERLLREELKLEVDRLAHLAEVSWRQKSRVLCLKEGDNNTKFFHKMANSHRRRNQIKSIEVDGTQFEEESEIRNQVVQFYKSLYHEHEEWRPDVDGLSFTSIGEEAKDRLERRFDKEEVVQVLKDLEGDKAPGPDGFTMAFFQKCWPVLQDDIMGFFEEVYDQGQFESSLNATFLALIPKKNDARNIKDFRPISLIGSVYKLLSKVLANRLKEVLDDLISESQNAFVGGRQMLDSVLIANECLDSRLKRRQPGVICKLDIEKAYDHVNWNCLIHLMDTMGFGTKWQCWIRACISTVRYSVLINGSPAGFFGSSRGLRQGDPLSPLLFLLVMEILSKILKKVEDSGLIRGFQASRSGVPGLSISHILFADDTMIMCDADPVQLMYLRLAMTCFEASTGLRVNLGKSEIVPVGDVVNLRVLADILCCRIGSLPMNYLGMPLGSTFKSTLIWNPIIEKMERRLAGWKRLYLSTGGRLTLLKSTLSSLPTFYLSLFTIPCSIAKRIEQIQRKFLWGGSDDTFKHCLVKWDTVCSPVSKGGLGVRKLVPFNRALLDKWLWRFGVEDNRLWKRVLVERHGAGCGDWSTGWTRDSHGCGLWKGIMLGWNDFSAQVKFKVGRGNRVRLWHDRWCGDVPLKESFPALYACASNKSATISEVLVRENGRVDWQVTFLRNFNDWELDNVASFLGLLQNHCPSRVVEDGLWWSLKNSGIFDVRSRYSSFRESPSLIFPWKCIWRTKAPRRACFFVWTAAWQKILTCENLRKRGYSITSWCCMCCCNGETVEHLLLHCHVLVLCGIGSFRPLGFLGLCLGRWLIFSIAGGMV</sequence>
<dbReference type="PANTHER" id="PTHR33116">
    <property type="entry name" value="REVERSE TRANSCRIPTASE ZINC-BINDING DOMAIN-CONTAINING PROTEIN-RELATED-RELATED"/>
    <property type="match status" value="1"/>
</dbReference>
<gene>
    <name evidence="3" type="ORF">FSB_LOCUS56929</name>
</gene>
<dbReference type="PANTHER" id="PTHR33116:SF78">
    <property type="entry name" value="OS12G0587133 PROTEIN"/>
    <property type="match status" value="1"/>
</dbReference>
<feature type="compositionally biased region" description="Acidic residues" evidence="1">
    <location>
        <begin position="392"/>
        <end position="403"/>
    </location>
</feature>
<name>A0A2N9IUH6_FAGSY</name>
<dbReference type="SUPFAM" id="SSF56672">
    <property type="entry name" value="DNA/RNA polymerases"/>
    <property type="match status" value="1"/>
</dbReference>
<proteinExistence type="predicted"/>
<dbReference type="EMBL" id="OIVN01006257">
    <property type="protein sequence ID" value="SPD29047.1"/>
    <property type="molecule type" value="Genomic_DNA"/>
</dbReference>